<dbReference type="CDD" id="cd00090">
    <property type="entry name" value="HTH_ARSR"/>
    <property type="match status" value="1"/>
</dbReference>
<dbReference type="InterPro" id="IPR036390">
    <property type="entry name" value="WH_DNA-bd_sf"/>
</dbReference>
<dbReference type="SMART" id="SM00418">
    <property type="entry name" value="HTH_ARSR"/>
    <property type="match status" value="1"/>
</dbReference>
<evidence type="ECO:0000313" key="3">
    <source>
        <dbReference type="Proteomes" id="UP001596368"/>
    </source>
</evidence>
<comment type="caution">
    <text evidence="2">The sequence shown here is derived from an EMBL/GenBank/DDBJ whole genome shotgun (WGS) entry which is preliminary data.</text>
</comment>
<sequence length="122" mass="13539">MAPGGDADRDDLGRVAELLANPCAREILVYTAREALSADELVARCDASRTTVYRQLERLEAAELVTSTVQLDPGGHHFERYRARLDRVTVDLDSDGLSVTVDRTDPPNDAVDRLEGLFDRLR</sequence>
<proteinExistence type="predicted"/>
<evidence type="ECO:0000259" key="1">
    <source>
        <dbReference type="SMART" id="SM00418"/>
    </source>
</evidence>
<feature type="domain" description="HTH arsR-type" evidence="1">
    <location>
        <begin position="14"/>
        <end position="119"/>
    </location>
</feature>
<dbReference type="EMBL" id="JBHSZG010000008">
    <property type="protein sequence ID" value="MFC7138047.1"/>
    <property type="molecule type" value="Genomic_DNA"/>
</dbReference>
<dbReference type="InterPro" id="IPR036388">
    <property type="entry name" value="WH-like_DNA-bd_sf"/>
</dbReference>
<dbReference type="InterPro" id="IPR011991">
    <property type="entry name" value="ArsR-like_HTH"/>
</dbReference>
<reference evidence="2 3" key="1">
    <citation type="journal article" date="2019" name="Int. J. Syst. Evol. Microbiol.">
        <title>The Global Catalogue of Microorganisms (GCM) 10K type strain sequencing project: providing services to taxonomists for standard genome sequencing and annotation.</title>
        <authorList>
            <consortium name="The Broad Institute Genomics Platform"/>
            <consortium name="The Broad Institute Genome Sequencing Center for Infectious Disease"/>
            <person name="Wu L."/>
            <person name="Ma J."/>
        </authorList>
    </citation>
    <scope>NUCLEOTIDE SEQUENCE [LARGE SCALE GENOMIC DNA]</scope>
    <source>
        <strain evidence="2 3">DT92</strain>
    </source>
</reference>
<gene>
    <name evidence="2" type="ORF">ACFQRB_19430</name>
</gene>
<dbReference type="AlphaFoldDB" id="A0ABD5XXX3"/>
<accession>A0ABD5XXX3</accession>
<protein>
    <submittedName>
        <fullName evidence="2">ArsR/SmtB family transcription factor</fullName>
    </submittedName>
</protein>
<dbReference type="SUPFAM" id="SSF46785">
    <property type="entry name" value="Winged helix' DNA-binding domain"/>
    <property type="match status" value="1"/>
</dbReference>
<dbReference type="InterPro" id="IPR001845">
    <property type="entry name" value="HTH_ArsR_DNA-bd_dom"/>
</dbReference>
<name>A0ABD5XXX3_9EURY</name>
<organism evidence="2 3">
    <name type="scientific">Halobaculum litoreum</name>
    <dbReference type="NCBI Taxonomy" id="3031998"/>
    <lineage>
        <taxon>Archaea</taxon>
        <taxon>Methanobacteriati</taxon>
        <taxon>Methanobacteriota</taxon>
        <taxon>Stenosarchaea group</taxon>
        <taxon>Halobacteria</taxon>
        <taxon>Halobacteriales</taxon>
        <taxon>Haloferacaceae</taxon>
        <taxon>Halobaculum</taxon>
    </lineage>
</organism>
<keyword evidence="3" id="KW-1185">Reference proteome</keyword>
<dbReference type="Proteomes" id="UP001596368">
    <property type="component" value="Unassembled WGS sequence"/>
</dbReference>
<dbReference type="Pfam" id="PF12840">
    <property type="entry name" value="HTH_20"/>
    <property type="match status" value="1"/>
</dbReference>
<evidence type="ECO:0000313" key="2">
    <source>
        <dbReference type="EMBL" id="MFC7138047.1"/>
    </source>
</evidence>
<dbReference type="Gene3D" id="1.10.10.10">
    <property type="entry name" value="Winged helix-like DNA-binding domain superfamily/Winged helix DNA-binding domain"/>
    <property type="match status" value="1"/>
</dbReference>